<accession>A0A0B5EIA4</accession>
<evidence type="ECO:0000256" key="2">
    <source>
        <dbReference type="ARBA" id="ARBA00022490"/>
    </source>
</evidence>
<keyword evidence="10" id="KW-0648">Protein biosynthesis</keyword>
<keyword evidence="6 7" id="KW-0804">Transcription</keyword>
<dbReference type="FunFam" id="3.30.300.20:FF:000005">
    <property type="entry name" value="Transcription termination/antitermination protein NusA"/>
    <property type="match status" value="1"/>
</dbReference>
<dbReference type="AlphaFoldDB" id="A0A0B5EIA4"/>
<dbReference type="HAMAP" id="MF_00945_B">
    <property type="entry name" value="NusA_B"/>
    <property type="match status" value="1"/>
</dbReference>
<dbReference type="KEGG" id="sals:SLNWT_1572"/>
<dbReference type="PANTHER" id="PTHR22648">
    <property type="entry name" value="TRANSCRIPTION TERMINATION FACTOR NUSA"/>
    <property type="match status" value="1"/>
</dbReference>
<dbReference type="PROSITE" id="PS50084">
    <property type="entry name" value="KH_TYPE_1"/>
    <property type="match status" value="1"/>
</dbReference>
<comment type="similarity">
    <text evidence="7">Belongs to the NusA family.</text>
</comment>
<dbReference type="InterPro" id="IPR013735">
    <property type="entry name" value="TF_NusA_N"/>
</dbReference>
<dbReference type="STRING" id="1888.Salbus254_1398"/>
<dbReference type="InterPro" id="IPR003029">
    <property type="entry name" value="S1_domain"/>
</dbReference>
<dbReference type="GO" id="GO:0005829">
    <property type="term" value="C:cytosol"/>
    <property type="evidence" value="ECO:0007669"/>
    <property type="project" value="TreeGrafter"/>
</dbReference>
<dbReference type="GO" id="GO:0003723">
    <property type="term" value="F:RNA binding"/>
    <property type="evidence" value="ECO:0007669"/>
    <property type="project" value="UniProtKB-UniRule"/>
</dbReference>
<dbReference type="GO" id="GO:0031564">
    <property type="term" value="P:transcription antitermination"/>
    <property type="evidence" value="ECO:0007669"/>
    <property type="project" value="UniProtKB-UniRule"/>
</dbReference>
<dbReference type="InterPro" id="IPR009019">
    <property type="entry name" value="KH_sf_prok-type"/>
</dbReference>
<evidence type="ECO:0000259" key="9">
    <source>
        <dbReference type="PROSITE" id="PS50126"/>
    </source>
</evidence>
<dbReference type="PROSITE" id="PS50126">
    <property type="entry name" value="S1"/>
    <property type="match status" value="1"/>
</dbReference>
<dbReference type="Pfam" id="PF08529">
    <property type="entry name" value="NusA_N"/>
    <property type="match status" value="1"/>
</dbReference>
<protein>
    <recommendedName>
        <fullName evidence="7">Transcription termination/antitermination protein NusA</fullName>
    </recommendedName>
</protein>
<dbReference type="Pfam" id="PF26594">
    <property type="entry name" value="KH_NusA_2nd"/>
    <property type="match status" value="1"/>
</dbReference>
<comment type="subunit">
    <text evidence="7">Monomer. Binds directly to the core enzyme of the DNA-dependent RNA polymerase and to nascent RNA.</text>
</comment>
<dbReference type="Pfam" id="PF00575">
    <property type="entry name" value="S1"/>
    <property type="match status" value="1"/>
</dbReference>
<dbReference type="Pfam" id="PF13184">
    <property type="entry name" value="KH_NusA_1st"/>
    <property type="match status" value="1"/>
</dbReference>
<dbReference type="SMART" id="SM00316">
    <property type="entry name" value="S1"/>
    <property type="match status" value="1"/>
</dbReference>
<feature type="domain" description="S1 motif" evidence="9">
    <location>
        <begin position="115"/>
        <end position="180"/>
    </location>
</feature>
<evidence type="ECO:0000256" key="6">
    <source>
        <dbReference type="ARBA" id="ARBA00023163"/>
    </source>
</evidence>
<evidence type="ECO:0000256" key="5">
    <source>
        <dbReference type="ARBA" id="ARBA00023015"/>
    </source>
</evidence>
<sequence length="333" mass="36311">MDIDMSALRGLVREKEISFDLLVEAIESALLIAYHRTEGSRRRARVELNRSTGHVTVWAKEESEELEEGQEPREFDDTPSGFGRIAATTAKQVILQRLRDAEDDATLGEYAGREGDIVTGVVQQGRDPKNILVDIGKLEAILPVQEQVPGEDYQHGMRLRSYVVRVAKGVRGPSVTLSRTHPNLVKKLFALEVPEIADGSVEISAIAREAGHRTKIAVRSVRSGLNAKGACIGPMGGRVRNVMAELNGEKIDIVDWSEDPADMVANALSPARVSKVEIVDLAARSARVTVPDYQLSLAIGKEGQNARLAARLTGWRIDIRPDTEQAAAPEDAG</sequence>
<evidence type="ECO:0000256" key="1">
    <source>
        <dbReference type="ARBA" id="ARBA00022472"/>
    </source>
</evidence>
<keyword evidence="5 7" id="KW-0805">Transcription regulation</keyword>
<keyword evidence="3 7" id="KW-0889">Transcription antitermination</keyword>
<dbReference type="CDD" id="cd02134">
    <property type="entry name" value="KH-II_NusA_rpt1"/>
    <property type="match status" value="1"/>
</dbReference>
<dbReference type="NCBIfam" id="TIGR01953">
    <property type="entry name" value="NusA"/>
    <property type="match status" value="1"/>
</dbReference>
<dbReference type="InterPro" id="IPR030842">
    <property type="entry name" value="TF_NusA_bacterial"/>
</dbReference>
<dbReference type="EMBL" id="CP010519">
    <property type="protein sequence ID" value="AJE81948.1"/>
    <property type="molecule type" value="Genomic_DNA"/>
</dbReference>
<evidence type="ECO:0000256" key="8">
    <source>
        <dbReference type="SAM" id="MobiDB-lite"/>
    </source>
</evidence>
<keyword evidence="2 7" id="KW-0963">Cytoplasm</keyword>
<organism evidence="10 11">
    <name type="scientific">Streptomyces albus (strain ATCC 21838 / DSM 41398 / FERM P-419 / JCM 4703 / NBRC 107858)</name>
    <dbReference type="NCBI Taxonomy" id="1081613"/>
    <lineage>
        <taxon>Bacteria</taxon>
        <taxon>Bacillati</taxon>
        <taxon>Actinomycetota</taxon>
        <taxon>Actinomycetes</taxon>
        <taxon>Kitasatosporales</taxon>
        <taxon>Streptomycetaceae</taxon>
        <taxon>Streptomyces</taxon>
    </lineage>
</organism>
<dbReference type="SUPFAM" id="SSF54814">
    <property type="entry name" value="Prokaryotic type KH domain (KH-domain type II)"/>
    <property type="match status" value="2"/>
</dbReference>
<name>A0A0B5EIA4_STRA4</name>
<dbReference type="Gene3D" id="2.40.50.140">
    <property type="entry name" value="Nucleic acid-binding proteins"/>
    <property type="match status" value="1"/>
</dbReference>
<dbReference type="FunFam" id="3.30.300.20:FF:000002">
    <property type="entry name" value="Transcription termination/antitermination protein NusA"/>
    <property type="match status" value="1"/>
</dbReference>
<dbReference type="InterPro" id="IPR012340">
    <property type="entry name" value="NA-bd_OB-fold"/>
</dbReference>
<dbReference type="FunFam" id="2.40.50.140:FF:000098">
    <property type="entry name" value="Transcription termination/antitermination protein NusA"/>
    <property type="match status" value="1"/>
</dbReference>
<dbReference type="SUPFAM" id="SSF69705">
    <property type="entry name" value="Transcription factor NusA, N-terminal domain"/>
    <property type="match status" value="1"/>
</dbReference>
<keyword evidence="11" id="KW-1185">Reference proteome</keyword>
<dbReference type="InterPro" id="IPR010213">
    <property type="entry name" value="TF_NusA"/>
</dbReference>
<proteinExistence type="inferred from homology"/>
<gene>
    <name evidence="7" type="primary">nusA</name>
    <name evidence="10" type="ORF">SLNWT_1572</name>
</gene>
<evidence type="ECO:0000313" key="10">
    <source>
        <dbReference type="EMBL" id="AJE81948.1"/>
    </source>
</evidence>
<dbReference type="Gene3D" id="3.30.300.20">
    <property type="match status" value="2"/>
</dbReference>
<dbReference type="GO" id="GO:0003746">
    <property type="term" value="F:translation elongation factor activity"/>
    <property type="evidence" value="ECO:0007669"/>
    <property type="project" value="UniProtKB-KW"/>
</dbReference>
<comment type="function">
    <text evidence="7">Participates in both transcription termination and antitermination.</text>
</comment>
<dbReference type="InterPro" id="IPR025249">
    <property type="entry name" value="TF_NusA_KH_1st"/>
</dbReference>
<feature type="region of interest" description="Disordered" evidence="8">
    <location>
        <begin position="61"/>
        <end position="81"/>
    </location>
</feature>
<keyword evidence="4 7" id="KW-0694">RNA-binding</keyword>
<dbReference type="Gene3D" id="3.30.1480.10">
    <property type="entry name" value="NusA, N-terminal domain"/>
    <property type="match status" value="1"/>
</dbReference>
<dbReference type="GO" id="GO:0006353">
    <property type="term" value="P:DNA-templated transcription termination"/>
    <property type="evidence" value="ECO:0007669"/>
    <property type="project" value="UniProtKB-UniRule"/>
</dbReference>
<dbReference type="InterPro" id="IPR015946">
    <property type="entry name" value="KH_dom-like_a/b"/>
</dbReference>
<evidence type="ECO:0000313" key="11">
    <source>
        <dbReference type="Proteomes" id="UP000031523"/>
    </source>
</evidence>
<evidence type="ECO:0000256" key="3">
    <source>
        <dbReference type="ARBA" id="ARBA00022814"/>
    </source>
</evidence>
<dbReference type="CDD" id="cd22529">
    <property type="entry name" value="KH-II_NusA_rpt2"/>
    <property type="match status" value="1"/>
</dbReference>
<evidence type="ECO:0000256" key="7">
    <source>
        <dbReference type="HAMAP-Rule" id="MF_00945"/>
    </source>
</evidence>
<reference evidence="10 11" key="1">
    <citation type="submission" date="2015-01" db="EMBL/GenBank/DDBJ databases">
        <title>Enhanced salinomycin production by adjusting the supply of polyketide extender units in Streptomyce albus DSM 41398.</title>
        <authorList>
            <person name="Lu C."/>
        </authorList>
    </citation>
    <scope>NUCLEOTIDE SEQUENCE [LARGE SCALE GENOMIC DNA]</scope>
    <source>
        <strain evidence="11">ATCC 21838 / DSM 41398 / FERM P-419 / JCM 4703 / NBRC 107858</strain>
    </source>
</reference>
<dbReference type="SUPFAM" id="SSF50249">
    <property type="entry name" value="Nucleic acid-binding proteins"/>
    <property type="match status" value="1"/>
</dbReference>
<dbReference type="InterPro" id="IPR036555">
    <property type="entry name" value="NusA_N_sf"/>
</dbReference>
<keyword evidence="10" id="KW-0251">Elongation factor</keyword>
<dbReference type="Proteomes" id="UP000031523">
    <property type="component" value="Chromosome"/>
</dbReference>
<dbReference type="CDD" id="cd04455">
    <property type="entry name" value="S1_NusA"/>
    <property type="match status" value="1"/>
</dbReference>
<keyword evidence="1 7" id="KW-0806">Transcription termination</keyword>
<dbReference type="PANTHER" id="PTHR22648:SF0">
    <property type="entry name" value="TRANSCRIPTION TERMINATION_ANTITERMINATION PROTEIN NUSA"/>
    <property type="match status" value="1"/>
</dbReference>
<dbReference type="GO" id="GO:0003700">
    <property type="term" value="F:DNA-binding transcription factor activity"/>
    <property type="evidence" value="ECO:0007669"/>
    <property type="project" value="InterPro"/>
</dbReference>
<dbReference type="InterPro" id="IPR058582">
    <property type="entry name" value="KH_NusA_2nd"/>
</dbReference>
<evidence type="ECO:0000256" key="4">
    <source>
        <dbReference type="ARBA" id="ARBA00022884"/>
    </source>
</evidence>
<comment type="subcellular location">
    <subcellularLocation>
        <location evidence="7">Cytoplasm</location>
    </subcellularLocation>
</comment>